<gene>
    <name evidence="2" type="ORF">RB614_04860</name>
</gene>
<dbReference type="InterPro" id="IPR036812">
    <property type="entry name" value="NAD(P)_OxRdtase_dom_sf"/>
</dbReference>
<dbReference type="EMBL" id="JAVHUY010000003">
    <property type="protein sequence ID" value="MDQ7903849.1"/>
    <property type="molecule type" value="Genomic_DNA"/>
</dbReference>
<dbReference type="Gene3D" id="3.20.20.100">
    <property type="entry name" value="NADP-dependent oxidoreductase domain"/>
    <property type="match status" value="1"/>
</dbReference>
<name>A0ABU0ZBN9_9ACTN</name>
<reference evidence="2 3" key="1">
    <citation type="submission" date="2023-08" db="EMBL/GenBank/DDBJ databases">
        <title>Phytohabitans sansha sp. nov., isolated from marine sediment.</title>
        <authorList>
            <person name="Zhao Y."/>
            <person name="Yi K."/>
        </authorList>
    </citation>
    <scope>NUCLEOTIDE SEQUENCE [LARGE SCALE GENOMIC DNA]</scope>
    <source>
        <strain evidence="2 3">ZYX-F-186</strain>
    </source>
</reference>
<dbReference type="GO" id="GO:0016491">
    <property type="term" value="F:oxidoreductase activity"/>
    <property type="evidence" value="ECO:0007669"/>
    <property type="project" value="UniProtKB-KW"/>
</dbReference>
<dbReference type="PANTHER" id="PTHR43312:SF1">
    <property type="entry name" value="NADP-DEPENDENT OXIDOREDUCTASE DOMAIN-CONTAINING PROTEIN"/>
    <property type="match status" value="1"/>
</dbReference>
<feature type="domain" description="NADP-dependent oxidoreductase" evidence="1">
    <location>
        <begin position="17"/>
        <end position="172"/>
    </location>
</feature>
<sequence>MIARVPFGATGHSSSRVIFGGAALASVSKGEADRTLDLLLAHGVNHIDVAAGYGDAELRVAPWLRRHPDTFFVATKTGERSYRGAREQIHRSLERLGVDRFDLIQLHNLVDVIDWETALRDGGALEAAIEAREEGLVRFIGVTGHGLTVPEMHRRSLERFPFDSILLPYNYRQMRDPYYAEKFAAVATVCAERDVALQTIKSLALRPWEGREKTAGTWYEPLREQADIDLAVHWVLGDPQAFLLTTGDVAILPSLLDAAERFTERPSDERMDALVTERQLAPLFV</sequence>
<dbReference type="SUPFAM" id="SSF51430">
    <property type="entry name" value="NAD(P)-linked oxidoreductase"/>
    <property type="match status" value="1"/>
</dbReference>
<dbReference type="CDD" id="cd19100">
    <property type="entry name" value="AKR_unchar"/>
    <property type="match status" value="1"/>
</dbReference>
<keyword evidence="2" id="KW-0560">Oxidoreductase</keyword>
<dbReference type="Pfam" id="PF00248">
    <property type="entry name" value="Aldo_ket_red"/>
    <property type="match status" value="1"/>
</dbReference>
<evidence type="ECO:0000313" key="3">
    <source>
        <dbReference type="Proteomes" id="UP001230908"/>
    </source>
</evidence>
<proteinExistence type="predicted"/>
<dbReference type="Proteomes" id="UP001230908">
    <property type="component" value="Unassembled WGS sequence"/>
</dbReference>
<evidence type="ECO:0000313" key="2">
    <source>
        <dbReference type="EMBL" id="MDQ7903849.1"/>
    </source>
</evidence>
<evidence type="ECO:0000259" key="1">
    <source>
        <dbReference type="Pfam" id="PF00248"/>
    </source>
</evidence>
<organism evidence="2 3">
    <name type="scientific">Phytohabitans maris</name>
    <dbReference type="NCBI Taxonomy" id="3071409"/>
    <lineage>
        <taxon>Bacteria</taxon>
        <taxon>Bacillati</taxon>
        <taxon>Actinomycetota</taxon>
        <taxon>Actinomycetes</taxon>
        <taxon>Micromonosporales</taxon>
        <taxon>Micromonosporaceae</taxon>
    </lineage>
</organism>
<dbReference type="RefSeq" id="WP_308711123.1">
    <property type="nucleotide sequence ID" value="NZ_JAVHUY010000003.1"/>
</dbReference>
<dbReference type="InterPro" id="IPR023210">
    <property type="entry name" value="NADP_OxRdtase_dom"/>
</dbReference>
<accession>A0ABU0ZBN9</accession>
<protein>
    <submittedName>
        <fullName evidence="2">Aldo/keto reductase</fullName>
        <ecNumber evidence="2">1.1.1.-</ecNumber>
    </submittedName>
</protein>
<dbReference type="PANTHER" id="PTHR43312">
    <property type="entry name" value="D-THREO-ALDOSE 1-DEHYDROGENASE"/>
    <property type="match status" value="1"/>
</dbReference>
<keyword evidence="3" id="KW-1185">Reference proteome</keyword>
<dbReference type="EC" id="1.1.1.-" evidence="2"/>
<comment type="caution">
    <text evidence="2">The sequence shown here is derived from an EMBL/GenBank/DDBJ whole genome shotgun (WGS) entry which is preliminary data.</text>
</comment>
<dbReference type="InterPro" id="IPR053135">
    <property type="entry name" value="AKR2_Oxidoreductase"/>
</dbReference>